<keyword evidence="12 15" id="KW-1133">Transmembrane helix</keyword>
<comment type="similarity">
    <text evidence="2 15">Belongs to the cation transport ATPase (P-type) (TC 3.A.3) family. Type IB subfamily.</text>
</comment>
<comment type="caution">
    <text evidence="17">The sequence shown here is derived from an EMBL/GenBank/DDBJ whole genome shotgun (WGS) entry which is preliminary data.</text>
</comment>
<keyword evidence="11" id="KW-1278">Translocase</keyword>
<evidence type="ECO:0000256" key="15">
    <source>
        <dbReference type="RuleBase" id="RU362081"/>
    </source>
</evidence>
<keyword evidence="7 15" id="KW-0479">Metal-binding</keyword>
<accession>A0ABS3F3C3</accession>
<evidence type="ECO:0000256" key="1">
    <source>
        <dbReference type="ARBA" id="ARBA00004651"/>
    </source>
</evidence>
<dbReference type="InterPro" id="IPR018303">
    <property type="entry name" value="ATPase_P-typ_P_site"/>
</dbReference>
<keyword evidence="5" id="KW-0597">Phosphoprotein</keyword>
<evidence type="ECO:0000256" key="4">
    <source>
        <dbReference type="ARBA" id="ARBA00022475"/>
    </source>
</evidence>
<evidence type="ECO:0000256" key="2">
    <source>
        <dbReference type="ARBA" id="ARBA00006024"/>
    </source>
</evidence>
<keyword evidence="8 15" id="KW-0547">Nucleotide-binding</keyword>
<dbReference type="Pfam" id="PF00702">
    <property type="entry name" value="Hydrolase"/>
    <property type="match status" value="1"/>
</dbReference>
<feature type="transmembrane region" description="Helical" evidence="15">
    <location>
        <begin position="717"/>
        <end position="738"/>
    </location>
</feature>
<keyword evidence="9 15" id="KW-0067">ATP-binding</keyword>
<dbReference type="SUPFAM" id="SSF81665">
    <property type="entry name" value="Calcium ATPase, transmembrane domain M"/>
    <property type="match status" value="1"/>
</dbReference>
<reference evidence="17 18" key="1">
    <citation type="submission" date="2021-03" db="EMBL/GenBank/DDBJ databases">
        <title>Sneathiella sp. CAU 1612 isolated from Kang Won-do.</title>
        <authorList>
            <person name="Kim W."/>
        </authorList>
    </citation>
    <scope>NUCLEOTIDE SEQUENCE [LARGE SCALE GENOMIC DNA]</scope>
    <source>
        <strain evidence="17 18">CAU 1612</strain>
    </source>
</reference>
<keyword evidence="3" id="KW-0813">Transport</keyword>
<dbReference type="PROSITE" id="PS00154">
    <property type="entry name" value="ATPASE_E1_E2"/>
    <property type="match status" value="1"/>
</dbReference>
<dbReference type="NCBIfam" id="TIGR01525">
    <property type="entry name" value="ATPase-IB_hvy"/>
    <property type="match status" value="1"/>
</dbReference>
<dbReference type="InterPro" id="IPR036412">
    <property type="entry name" value="HAD-like_sf"/>
</dbReference>
<dbReference type="PROSITE" id="PS50846">
    <property type="entry name" value="HMA_2"/>
    <property type="match status" value="1"/>
</dbReference>
<keyword evidence="18" id="KW-1185">Reference proteome</keyword>
<dbReference type="Gene3D" id="3.30.70.100">
    <property type="match status" value="1"/>
</dbReference>
<evidence type="ECO:0000259" key="16">
    <source>
        <dbReference type="PROSITE" id="PS50846"/>
    </source>
</evidence>
<dbReference type="NCBIfam" id="TIGR01494">
    <property type="entry name" value="ATPase_P-type"/>
    <property type="match status" value="1"/>
</dbReference>
<dbReference type="InterPro" id="IPR008250">
    <property type="entry name" value="ATPase_P-typ_transduc_dom_A_sf"/>
</dbReference>
<feature type="transmembrane region" description="Helical" evidence="15">
    <location>
        <begin position="397"/>
        <end position="419"/>
    </location>
</feature>
<keyword evidence="10" id="KW-0460">Magnesium</keyword>
<dbReference type="InterPro" id="IPR023298">
    <property type="entry name" value="ATPase_P-typ_TM_dom_sf"/>
</dbReference>
<dbReference type="RefSeq" id="WP_207043018.1">
    <property type="nucleotide sequence ID" value="NZ_JAFLNC010000002.1"/>
</dbReference>
<proteinExistence type="inferred from homology"/>
<dbReference type="Gene3D" id="3.40.50.1000">
    <property type="entry name" value="HAD superfamily/HAD-like"/>
    <property type="match status" value="1"/>
</dbReference>
<evidence type="ECO:0000256" key="8">
    <source>
        <dbReference type="ARBA" id="ARBA00022741"/>
    </source>
</evidence>
<evidence type="ECO:0000256" key="14">
    <source>
        <dbReference type="ARBA" id="ARBA00023136"/>
    </source>
</evidence>
<feature type="transmembrane region" description="Helical" evidence="15">
    <location>
        <begin position="146"/>
        <end position="171"/>
    </location>
</feature>
<dbReference type="Pfam" id="PF00122">
    <property type="entry name" value="E1-E2_ATPase"/>
    <property type="match status" value="1"/>
</dbReference>
<keyword evidence="14 15" id="KW-0472">Membrane</keyword>
<feature type="transmembrane region" description="Helical" evidence="15">
    <location>
        <begin position="183"/>
        <end position="204"/>
    </location>
</feature>
<dbReference type="Gene3D" id="2.70.150.10">
    <property type="entry name" value="Calcium-transporting ATPase, cytoplasmic transduction domain A"/>
    <property type="match status" value="1"/>
</dbReference>
<evidence type="ECO:0000256" key="7">
    <source>
        <dbReference type="ARBA" id="ARBA00022723"/>
    </source>
</evidence>
<evidence type="ECO:0000256" key="5">
    <source>
        <dbReference type="ARBA" id="ARBA00022553"/>
    </source>
</evidence>
<evidence type="ECO:0000313" key="18">
    <source>
        <dbReference type="Proteomes" id="UP000664761"/>
    </source>
</evidence>
<dbReference type="PRINTS" id="PR00120">
    <property type="entry name" value="HATPASE"/>
</dbReference>
<dbReference type="InterPro" id="IPR017969">
    <property type="entry name" value="Heavy-metal-associated_CS"/>
</dbReference>
<keyword evidence="4 15" id="KW-1003">Cell membrane</keyword>
<dbReference type="PANTHER" id="PTHR43520">
    <property type="entry name" value="ATP7, ISOFORM B"/>
    <property type="match status" value="1"/>
</dbReference>
<keyword evidence="6 15" id="KW-0812">Transmembrane</keyword>
<dbReference type="InterPro" id="IPR059000">
    <property type="entry name" value="ATPase_P-type_domA"/>
</dbReference>
<feature type="transmembrane region" description="Helical" evidence="15">
    <location>
        <begin position="431"/>
        <end position="453"/>
    </location>
</feature>
<dbReference type="InterPro" id="IPR027256">
    <property type="entry name" value="P-typ_ATPase_IB"/>
</dbReference>
<dbReference type="InterPro" id="IPR036163">
    <property type="entry name" value="HMA_dom_sf"/>
</dbReference>
<dbReference type="EMBL" id="JAFLNC010000002">
    <property type="protein sequence ID" value="MBO0333018.1"/>
    <property type="molecule type" value="Genomic_DNA"/>
</dbReference>
<keyword evidence="13" id="KW-0406">Ion transport</keyword>
<dbReference type="InterPro" id="IPR023299">
    <property type="entry name" value="ATPase_P-typ_cyto_dom_N"/>
</dbReference>
<dbReference type="PROSITE" id="PS01047">
    <property type="entry name" value="HMA_1"/>
    <property type="match status" value="1"/>
</dbReference>
<evidence type="ECO:0000256" key="10">
    <source>
        <dbReference type="ARBA" id="ARBA00022842"/>
    </source>
</evidence>
<dbReference type="InterPro" id="IPR006121">
    <property type="entry name" value="HMA_dom"/>
</dbReference>
<dbReference type="Pfam" id="PF00403">
    <property type="entry name" value="HMA"/>
    <property type="match status" value="1"/>
</dbReference>
<dbReference type="SUPFAM" id="SSF55008">
    <property type="entry name" value="HMA, heavy metal-associated domain"/>
    <property type="match status" value="1"/>
</dbReference>
<dbReference type="PRINTS" id="PR00119">
    <property type="entry name" value="CATATPASE"/>
</dbReference>
<dbReference type="InterPro" id="IPR001757">
    <property type="entry name" value="P_typ_ATPase"/>
</dbReference>
<dbReference type="NCBIfam" id="TIGR01512">
    <property type="entry name" value="ATPase-IB2_Cd"/>
    <property type="match status" value="1"/>
</dbReference>
<evidence type="ECO:0000256" key="11">
    <source>
        <dbReference type="ARBA" id="ARBA00022967"/>
    </source>
</evidence>
<evidence type="ECO:0000256" key="6">
    <source>
        <dbReference type="ARBA" id="ARBA00022692"/>
    </source>
</evidence>
<protein>
    <submittedName>
        <fullName evidence="17">Cadmium-translocating P-type ATPase</fullName>
    </submittedName>
</protein>
<organism evidence="17 18">
    <name type="scientific">Sneathiella sedimenti</name>
    <dbReference type="NCBI Taxonomy" id="2816034"/>
    <lineage>
        <taxon>Bacteria</taxon>
        <taxon>Pseudomonadati</taxon>
        <taxon>Pseudomonadota</taxon>
        <taxon>Alphaproteobacteria</taxon>
        <taxon>Sneathiellales</taxon>
        <taxon>Sneathiellaceae</taxon>
        <taxon>Sneathiella</taxon>
    </lineage>
</organism>
<name>A0ABS3F3C3_9PROT</name>
<feature type="domain" description="HMA" evidence="16">
    <location>
        <begin position="62"/>
        <end position="128"/>
    </location>
</feature>
<sequence>MAKIALETQGNLTAGRSYDLGGNCCSGGAMALGDAISPAADLDDFINADPTAFAETDQDGNAILHTLVENMHCANCIKTIEQTLQSNPSVLEARVNFSTRRLFLRWRPEGVDVSDLVKPVIALGYPLTPYNSAMIKSAIAEENTHLLRALAVAGFAAANVMLLSVSVWAGLFSEDMGPATRDFLHWISGMIALPAVAYAGQPFFRSAIAALRAGRLNMDVPISLAVILAAGMSLAETIQSGEHVYFDASVTLLFFLLIGRYLDNAARSKARSAAERLLLLKAVAATIVLPDGKFKTVSVEAVTPGTHVRVMVGDRLPVDGEVVKGRSDIDVSLITGESLPSSVGAGDDVFAGTLNLSAPLEIVATKTGDNTLLGDIVRLMEAAEQGRANYVRLADRIAGFYAPAVHLLAAGTFIGWWILAGSWQNALMQAVAVLIITCPCALGLAVPVVQVVASGRLLMKGILVKAADGLERLSEVDTIVFDKTGTLTEGRLDLVNRDEISVRHLDLAARIGRNSRHPLARAVARAGKGAGEYLEVEEWPGEGLRSLVSGKEVRLGSRSFCGVRDDASSDIIPGPELWLSIEGEDAIQFRFQDRLRPDALATIKNLKARGFKIDLLSGDREAVVRDLAENLGIENWYAQKKPEDKVAHLKTLEAAGRKVLMVGDGLNDAPALASAYVSLSPASAADISQTAADFVFQGRDLSAVIETIQVARASRRLIFQNFSLAFLYNAIAVPLAVAGVVTPLIAAVAMSASSLLVCLNSLRLRLHGKGSTG</sequence>
<feature type="transmembrane region" description="Helical" evidence="15">
    <location>
        <begin position="244"/>
        <end position="262"/>
    </location>
</feature>
<dbReference type="CDD" id="cd00371">
    <property type="entry name" value="HMA"/>
    <property type="match status" value="1"/>
</dbReference>
<evidence type="ECO:0000256" key="13">
    <source>
        <dbReference type="ARBA" id="ARBA00023065"/>
    </source>
</evidence>
<evidence type="ECO:0000256" key="9">
    <source>
        <dbReference type="ARBA" id="ARBA00022840"/>
    </source>
</evidence>
<feature type="transmembrane region" description="Helical" evidence="15">
    <location>
        <begin position="216"/>
        <end position="238"/>
    </location>
</feature>
<comment type="subcellular location">
    <subcellularLocation>
        <location evidence="1">Cell membrane</location>
        <topology evidence="1">Multi-pass membrane protein</topology>
    </subcellularLocation>
</comment>
<dbReference type="InterPro" id="IPR023214">
    <property type="entry name" value="HAD_sf"/>
</dbReference>
<dbReference type="SUPFAM" id="SSF56784">
    <property type="entry name" value="HAD-like"/>
    <property type="match status" value="1"/>
</dbReference>
<dbReference type="Proteomes" id="UP000664761">
    <property type="component" value="Unassembled WGS sequence"/>
</dbReference>
<evidence type="ECO:0000256" key="12">
    <source>
        <dbReference type="ARBA" id="ARBA00022989"/>
    </source>
</evidence>
<dbReference type="Gene3D" id="3.40.1110.10">
    <property type="entry name" value="Calcium-transporting ATPase, cytoplasmic domain N"/>
    <property type="match status" value="1"/>
</dbReference>
<dbReference type="SUPFAM" id="SSF81653">
    <property type="entry name" value="Calcium ATPase, transduction domain A"/>
    <property type="match status" value="1"/>
</dbReference>
<dbReference type="PANTHER" id="PTHR43520:SF5">
    <property type="entry name" value="CATION-TRANSPORTING P-TYPE ATPASE-RELATED"/>
    <property type="match status" value="1"/>
</dbReference>
<dbReference type="NCBIfam" id="TIGR01511">
    <property type="entry name" value="ATPase-IB1_Cu"/>
    <property type="match status" value="1"/>
</dbReference>
<gene>
    <name evidence="17" type="primary">cadA</name>
    <name evidence="17" type="ORF">J0X12_05310</name>
</gene>
<evidence type="ECO:0000313" key="17">
    <source>
        <dbReference type="EMBL" id="MBO0333018.1"/>
    </source>
</evidence>
<evidence type="ECO:0000256" key="3">
    <source>
        <dbReference type="ARBA" id="ARBA00022448"/>
    </source>
</evidence>